<protein>
    <recommendedName>
        <fullName evidence="4">LamG-like jellyroll fold domain-containing protein</fullName>
    </recommendedName>
</protein>
<evidence type="ECO:0000313" key="3">
    <source>
        <dbReference type="Proteomes" id="UP001243717"/>
    </source>
</evidence>
<evidence type="ECO:0008006" key="4">
    <source>
        <dbReference type="Google" id="ProtNLM"/>
    </source>
</evidence>
<dbReference type="Proteomes" id="UP001243717">
    <property type="component" value="Unassembled WGS sequence"/>
</dbReference>
<dbReference type="Gene3D" id="2.60.120.200">
    <property type="match status" value="1"/>
</dbReference>
<name>A0ABU1AQJ2_9BACT</name>
<gene>
    <name evidence="2" type="ORF">QEH59_16995</name>
</gene>
<evidence type="ECO:0000256" key="1">
    <source>
        <dbReference type="SAM" id="SignalP"/>
    </source>
</evidence>
<dbReference type="Pfam" id="PF13385">
    <property type="entry name" value="Laminin_G_3"/>
    <property type="match status" value="1"/>
</dbReference>
<keyword evidence="3" id="KW-1185">Reference proteome</keyword>
<feature type="signal peptide" evidence="1">
    <location>
        <begin position="1"/>
        <end position="27"/>
    </location>
</feature>
<sequence>MKKYMKTNSKLLVASAAIALMCSTAQADYTDGLTNYWSLDNGLTATGSGGIQASVGTVNGTLVAPTGSNPSLGATGIIDQAVSLAGTDETFFSNLNMGTNNAATNVISAIDSSFTLSVWFKLDSVTGYRRIAGIANGSSAQQGFSISVNNDDIQIRGNTGLGGDSAKVGVGLNDKLSADIWHNVVVVFDQTNNVVIGYLDGLGSGTTQESVLGTALLNDWVSGAGGAASNTISGTGTSFGNPTANTLNFGGTSTSRSGMLGDLDEIGLWNRALSASEIGEMYTNQLNGTSIPEPSATATIVGLLALSLVGSRTYHRRSNAR</sequence>
<feature type="chain" id="PRO_5045960167" description="LamG-like jellyroll fold domain-containing protein" evidence="1">
    <location>
        <begin position="28"/>
        <end position="321"/>
    </location>
</feature>
<dbReference type="InterPro" id="IPR013320">
    <property type="entry name" value="ConA-like_dom_sf"/>
</dbReference>
<keyword evidence="1" id="KW-0732">Signal</keyword>
<accession>A0ABU1AQJ2</accession>
<reference evidence="2 3" key="1">
    <citation type="submission" date="2023-04" db="EMBL/GenBank/DDBJ databases">
        <title>A novel bacteria isolated from coastal sediment.</title>
        <authorList>
            <person name="Liu X.-J."/>
            <person name="Du Z.-J."/>
        </authorList>
    </citation>
    <scope>NUCLEOTIDE SEQUENCE [LARGE SCALE GENOMIC DNA]</scope>
    <source>
        <strain evidence="2 3">SDUM461004</strain>
    </source>
</reference>
<organism evidence="2 3">
    <name type="scientific">Thalassobacterium sedimentorum</name>
    <dbReference type="NCBI Taxonomy" id="3041258"/>
    <lineage>
        <taxon>Bacteria</taxon>
        <taxon>Pseudomonadati</taxon>
        <taxon>Verrucomicrobiota</taxon>
        <taxon>Opitutia</taxon>
        <taxon>Puniceicoccales</taxon>
        <taxon>Coraliomargaritaceae</taxon>
        <taxon>Thalassobacterium</taxon>
    </lineage>
</organism>
<dbReference type="EMBL" id="JARXIC010000048">
    <property type="protein sequence ID" value="MDQ8196135.1"/>
    <property type="molecule type" value="Genomic_DNA"/>
</dbReference>
<evidence type="ECO:0000313" key="2">
    <source>
        <dbReference type="EMBL" id="MDQ8196135.1"/>
    </source>
</evidence>
<proteinExistence type="predicted"/>
<dbReference type="SUPFAM" id="SSF49899">
    <property type="entry name" value="Concanavalin A-like lectins/glucanases"/>
    <property type="match status" value="1"/>
</dbReference>
<comment type="caution">
    <text evidence="2">The sequence shown here is derived from an EMBL/GenBank/DDBJ whole genome shotgun (WGS) entry which is preliminary data.</text>
</comment>